<dbReference type="EMBL" id="UINC01157671">
    <property type="protein sequence ID" value="SVD54796.1"/>
    <property type="molecule type" value="Genomic_DNA"/>
</dbReference>
<protein>
    <submittedName>
        <fullName evidence="1">Uncharacterized protein</fullName>
    </submittedName>
</protein>
<accession>A0A382W7F7</accession>
<gene>
    <name evidence="1" type="ORF">METZ01_LOCUS407650</name>
</gene>
<evidence type="ECO:0000313" key="1">
    <source>
        <dbReference type="EMBL" id="SVD54796.1"/>
    </source>
</evidence>
<organism evidence="1">
    <name type="scientific">marine metagenome</name>
    <dbReference type="NCBI Taxonomy" id="408172"/>
    <lineage>
        <taxon>unclassified sequences</taxon>
        <taxon>metagenomes</taxon>
        <taxon>ecological metagenomes</taxon>
    </lineage>
</organism>
<name>A0A382W7F7_9ZZZZ</name>
<sequence length="48" mass="5677">MENFKKIFFVFILLFLTFNTNSYTEIVNKVEVKGNERITLETIVIFGD</sequence>
<feature type="non-terminal residue" evidence="1">
    <location>
        <position position="48"/>
    </location>
</feature>
<dbReference type="AlphaFoldDB" id="A0A382W7F7"/>
<proteinExistence type="predicted"/>
<reference evidence="1" key="1">
    <citation type="submission" date="2018-05" db="EMBL/GenBank/DDBJ databases">
        <authorList>
            <person name="Lanie J.A."/>
            <person name="Ng W.-L."/>
            <person name="Kazmierczak K.M."/>
            <person name="Andrzejewski T.M."/>
            <person name="Davidsen T.M."/>
            <person name="Wayne K.J."/>
            <person name="Tettelin H."/>
            <person name="Glass J.I."/>
            <person name="Rusch D."/>
            <person name="Podicherti R."/>
            <person name="Tsui H.-C.T."/>
            <person name="Winkler M.E."/>
        </authorList>
    </citation>
    <scope>NUCLEOTIDE SEQUENCE</scope>
</reference>